<reference evidence="3" key="1">
    <citation type="journal article" date="2022" name="Int. J. Syst. Evol. Microbiol.">
        <title>Anaeromyxobacter oryzae sp. nov., Anaeromyxobacter diazotrophicus sp. nov. and Anaeromyxobacter paludicola sp. nov., isolated from paddy soils.</title>
        <authorList>
            <person name="Itoh H."/>
            <person name="Xu Z."/>
            <person name="Mise K."/>
            <person name="Masuda Y."/>
            <person name="Ushijima N."/>
            <person name="Hayakawa C."/>
            <person name="Shiratori Y."/>
            <person name="Senoo K."/>
        </authorList>
    </citation>
    <scope>NUCLEOTIDE SEQUENCE [LARGE SCALE GENOMIC DNA]</scope>
    <source>
        <strain evidence="3">Red232</strain>
    </source>
</reference>
<protein>
    <submittedName>
        <fullName evidence="2">O-methylpimelyl-ACP methylesterase</fullName>
    </submittedName>
</protein>
<gene>
    <name evidence="2" type="primary">bioH</name>
    <name evidence="2" type="ORF">AMOR_16380</name>
</gene>
<feature type="domain" description="AB hydrolase-1" evidence="1">
    <location>
        <begin position="21"/>
        <end position="253"/>
    </location>
</feature>
<proteinExistence type="predicted"/>
<name>A0ABM7WT45_9BACT</name>
<evidence type="ECO:0000313" key="3">
    <source>
        <dbReference type="Proteomes" id="UP001162891"/>
    </source>
</evidence>
<evidence type="ECO:0000313" key="2">
    <source>
        <dbReference type="EMBL" id="BDG02642.1"/>
    </source>
</evidence>
<dbReference type="Gene3D" id="3.40.50.1820">
    <property type="entry name" value="alpha/beta hydrolase"/>
    <property type="match status" value="1"/>
</dbReference>
<dbReference type="RefSeq" id="WP_248360331.1">
    <property type="nucleotide sequence ID" value="NZ_AP025591.1"/>
</dbReference>
<dbReference type="InterPro" id="IPR000073">
    <property type="entry name" value="AB_hydrolase_1"/>
</dbReference>
<dbReference type="PANTHER" id="PTHR43433:SF5">
    <property type="entry name" value="AB HYDROLASE-1 DOMAIN-CONTAINING PROTEIN"/>
    <property type="match status" value="1"/>
</dbReference>
<dbReference type="PRINTS" id="PR00111">
    <property type="entry name" value="ABHYDROLASE"/>
</dbReference>
<dbReference type="EMBL" id="AP025591">
    <property type="protein sequence ID" value="BDG02642.1"/>
    <property type="molecule type" value="Genomic_DNA"/>
</dbReference>
<sequence length="268" mass="27497">MPSLETASGARVAYLDWGSGPPLVLVHGWAMSSAVLTDLGRALEDGRRVIVPDLRGHGASSPGGFGLEDLAGDLAALLDALALRDVALAGWSMGGQVALAAMPRVRRRVARLALLSTTPRFTAGEGWPHGLPAQHVEVLAHRVRRDPTRALPRFFDGMFAPGELDDGARARVAALRDALPPPAPAAAQAGLDLLVSVDLRGALRAVDVPTLVVHGGADPICPAGAGRALADAIPGARLVVFPGAGHAPFLSRPAAVAGALRPFLAGEA</sequence>
<organism evidence="2 3">
    <name type="scientific">Anaeromyxobacter oryzae</name>
    <dbReference type="NCBI Taxonomy" id="2918170"/>
    <lineage>
        <taxon>Bacteria</taxon>
        <taxon>Pseudomonadati</taxon>
        <taxon>Myxococcota</taxon>
        <taxon>Myxococcia</taxon>
        <taxon>Myxococcales</taxon>
        <taxon>Cystobacterineae</taxon>
        <taxon>Anaeromyxobacteraceae</taxon>
        <taxon>Anaeromyxobacter</taxon>
    </lineage>
</organism>
<dbReference type="InterPro" id="IPR050471">
    <property type="entry name" value="AB_hydrolase"/>
</dbReference>
<evidence type="ECO:0000259" key="1">
    <source>
        <dbReference type="Pfam" id="PF00561"/>
    </source>
</evidence>
<keyword evidence="3" id="KW-1185">Reference proteome</keyword>
<accession>A0ABM7WT45</accession>
<dbReference type="Proteomes" id="UP001162891">
    <property type="component" value="Chromosome"/>
</dbReference>
<dbReference type="InterPro" id="IPR029058">
    <property type="entry name" value="AB_hydrolase_fold"/>
</dbReference>
<dbReference type="PANTHER" id="PTHR43433">
    <property type="entry name" value="HYDROLASE, ALPHA/BETA FOLD FAMILY PROTEIN"/>
    <property type="match status" value="1"/>
</dbReference>
<dbReference type="Pfam" id="PF00561">
    <property type="entry name" value="Abhydrolase_1"/>
    <property type="match status" value="1"/>
</dbReference>
<dbReference type="SUPFAM" id="SSF53474">
    <property type="entry name" value="alpha/beta-Hydrolases"/>
    <property type="match status" value="1"/>
</dbReference>